<proteinExistence type="predicted"/>
<dbReference type="EMBL" id="JBHMBW010000108">
    <property type="protein sequence ID" value="MFB9631770.1"/>
    <property type="molecule type" value="Genomic_DNA"/>
</dbReference>
<protein>
    <recommendedName>
        <fullName evidence="4">Amidase domain-containing protein</fullName>
    </recommendedName>
</protein>
<dbReference type="SUPFAM" id="SSF75304">
    <property type="entry name" value="Amidase signature (AS) enzymes"/>
    <property type="match status" value="1"/>
</dbReference>
<feature type="compositionally biased region" description="Basic residues" evidence="1">
    <location>
        <begin position="103"/>
        <end position="116"/>
    </location>
</feature>
<evidence type="ECO:0000313" key="3">
    <source>
        <dbReference type="Proteomes" id="UP001589532"/>
    </source>
</evidence>
<gene>
    <name evidence="2" type="ORF">ACFFSA_52665</name>
</gene>
<dbReference type="Gene3D" id="3.90.1300.10">
    <property type="entry name" value="Amidase signature (AS) domain"/>
    <property type="match status" value="1"/>
</dbReference>
<evidence type="ECO:0000256" key="1">
    <source>
        <dbReference type="SAM" id="MobiDB-lite"/>
    </source>
</evidence>
<evidence type="ECO:0000313" key="2">
    <source>
        <dbReference type="EMBL" id="MFB9631770.1"/>
    </source>
</evidence>
<dbReference type="Proteomes" id="UP001589532">
    <property type="component" value="Unassembled WGS sequence"/>
</dbReference>
<feature type="compositionally biased region" description="Basic and acidic residues" evidence="1">
    <location>
        <begin position="123"/>
        <end position="135"/>
    </location>
</feature>
<keyword evidence="3" id="KW-1185">Reference proteome</keyword>
<reference evidence="2 3" key="1">
    <citation type="submission" date="2024-09" db="EMBL/GenBank/DDBJ databases">
        <authorList>
            <person name="Sun Q."/>
            <person name="Mori K."/>
        </authorList>
    </citation>
    <scope>NUCLEOTIDE SEQUENCE [LARGE SCALE GENOMIC DNA]</scope>
    <source>
        <strain evidence="2 3">JCM 3143</strain>
    </source>
</reference>
<comment type="caution">
    <text evidence="2">The sequence shown here is derived from an EMBL/GenBank/DDBJ whole genome shotgun (WGS) entry which is preliminary data.</text>
</comment>
<name>A0ABV5SJC3_9ACTN</name>
<sequence>MDDLARLTAAELLAGYRDGGVSPVEAARAALDAIAAADPAVNAFVLVDPDGTLARRRPRHADALVLRAFGRRETHHIHSGQRFRGGPARTGHPSGLGGASGGRLRHRRDRGPRRHPAAQGRNQQEERSCEFSRLS</sequence>
<feature type="region of interest" description="Disordered" evidence="1">
    <location>
        <begin position="75"/>
        <end position="135"/>
    </location>
</feature>
<dbReference type="RefSeq" id="WP_344994022.1">
    <property type="nucleotide sequence ID" value="NZ_BAAAXV010000008.1"/>
</dbReference>
<accession>A0ABV5SJC3</accession>
<dbReference type="InterPro" id="IPR036928">
    <property type="entry name" value="AS_sf"/>
</dbReference>
<organism evidence="2 3">
    <name type="scientific">Nonomuraea helvata</name>
    <dbReference type="NCBI Taxonomy" id="37484"/>
    <lineage>
        <taxon>Bacteria</taxon>
        <taxon>Bacillati</taxon>
        <taxon>Actinomycetota</taxon>
        <taxon>Actinomycetes</taxon>
        <taxon>Streptosporangiales</taxon>
        <taxon>Streptosporangiaceae</taxon>
        <taxon>Nonomuraea</taxon>
    </lineage>
</organism>
<evidence type="ECO:0008006" key="4">
    <source>
        <dbReference type="Google" id="ProtNLM"/>
    </source>
</evidence>